<protein>
    <recommendedName>
        <fullName evidence="3">Inner membrane protein</fullName>
    </recommendedName>
</protein>
<dbReference type="Pfam" id="PF08849">
    <property type="entry name" value="BrxA"/>
    <property type="match status" value="1"/>
</dbReference>
<evidence type="ECO:0008006" key="3">
    <source>
        <dbReference type="Google" id="ProtNLM"/>
    </source>
</evidence>
<dbReference type="InterPro" id="IPR023137">
    <property type="entry name" value="BrxA_sf"/>
</dbReference>
<proteinExistence type="predicted"/>
<dbReference type="InterPro" id="IPR014948">
    <property type="entry name" value="BrxA"/>
</dbReference>
<reference evidence="1 2" key="1">
    <citation type="journal article" date="2016" name="Nat. Commun.">
        <title>Thousands of microbial genomes shed light on interconnected biogeochemical processes in an aquifer system.</title>
        <authorList>
            <person name="Anantharaman K."/>
            <person name="Brown C.T."/>
            <person name="Hug L.A."/>
            <person name="Sharon I."/>
            <person name="Castelle C.J."/>
            <person name="Probst A.J."/>
            <person name="Thomas B.C."/>
            <person name="Singh A."/>
            <person name="Wilkins M.J."/>
            <person name="Karaoz U."/>
            <person name="Brodie E.L."/>
            <person name="Williams K.H."/>
            <person name="Hubbard S.S."/>
            <person name="Banfield J.F."/>
        </authorList>
    </citation>
    <scope>NUCLEOTIDE SEQUENCE [LARGE SCALE GENOMIC DNA]</scope>
    <source>
        <strain evidence="2">RIFCSPLOWO2_12_FULL_64_10</strain>
    </source>
</reference>
<gene>
    <name evidence="1" type="ORF">A3F84_09095</name>
</gene>
<dbReference type="EMBL" id="MFKF01000149">
    <property type="protein sequence ID" value="OGG52262.1"/>
    <property type="molecule type" value="Genomic_DNA"/>
</dbReference>
<accession>A0A1F6CTP0</accession>
<evidence type="ECO:0000313" key="2">
    <source>
        <dbReference type="Proteomes" id="UP000178606"/>
    </source>
</evidence>
<dbReference type="Proteomes" id="UP000178606">
    <property type="component" value="Unassembled WGS sequence"/>
</dbReference>
<name>A0A1F6CTP0_HANXR</name>
<dbReference type="AlphaFoldDB" id="A0A1F6CTP0"/>
<comment type="caution">
    <text evidence="1">The sequence shown here is derived from an EMBL/GenBank/DDBJ whole genome shotgun (WGS) entry which is preliminary data.</text>
</comment>
<dbReference type="Gene3D" id="1.10.3540.10">
    <property type="entry name" value="uncharacterized protein from magnetospirillum magneticum domain"/>
    <property type="match status" value="1"/>
</dbReference>
<organism evidence="1 2">
    <name type="scientific">Handelsmanbacteria sp. (strain RIFCSPLOWO2_12_FULL_64_10)</name>
    <dbReference type="NCBI Taxonomy" id="1817868"/>
    <lineage>
        <taxon>Bacteria</taxon>
        <taxon>Candidatus Handelsmaniibacteriota</taxon>
    </lineage>
</organism>
<sequence length="212" mass="24084">MPFEPEQNQPYSLSFTAASLRPELARIIAEAFLACGDWGQARQRVLTENTLQARTPASAIRMEREIRQRIETLSRRQIEILAEAPADSRRAIAWLSILKYSAFVFVFSFQDLRGKIESLDPVLRPSDYENFFIAQAETHPELGNLATSTKEKIRRVMITMLREAGILGEGRKDFTLQRPVVPPDVLSAILADNRRWLAGFLVPDDEIAALRE</sequence>
<evidence type="ECO:0000313" key="1">
    <source>
        <dbReference type="EMBL" id="OGG52262.1"/>
    </source>
</evidence>